<evidence type="ECO:0000256" key="1">
    <source>
        <dbReference type="SAM" id="MobiDB-lite"/>
    </source>
</evidence>
<comment type="caution">
    <text evidence="2">The sequence shown here is derived from an EMBL/GenBank/DDBJ whole genome shotgun (WGS) entry which is preliminary data.</text>
</comment>
<dbReference type="AlphaFoldDB" id="A0A6A4SC63"/>
<feature type="region of interest" description="Disordered" evidence="1">
    <location>
        <begin position="84"/>
        <end position="156"/>
    </location>
</feature>
<name>A0A6A4SC63_SCOMX</name>
<reference evidence="2 3" key="1">
    <citation type="submission" date="2019-06" db="EMBL/GenBank/DDBJ databases">
        <title>Draft genomes of female and male turbot (Scophthalmus maximus).</title>
        <authorList>
            <person name="Xu H."/>
            <person name="Xu X.-W."/>
            <person name="Shao C."/>
            <person name="Chen S."/>
        </authorList>
    </citation>
    <scope>NUCLEOTIDE SEQUENCE [LARGE SCALE GENOMIC DNA]</scope>
    <source>
        <strain evidence="2">Ysfricsl-2016a</strain>
        <tissue evidence="2">Blood</tissue>
    </source>
</reference>
<evidence type="ECO:0000313" key="3">
    <source>
        <dbReference type="Proteomes" id="UP000438429"/>
    </source>
</evidence>
<evidence type="ECO:0000313" key="2">
    <source>
        <dbReference type="EMBL" id="KAF0029888.1"/>
    </source>
</evidence>
<feature type="compositionally biased region" description="Polar residues" evidence="1">
    <location>
        <begin position="93"/>
        <end position="110"/>
    </location>
</feature>
<protein>
    <submittedName>
        <fullName evidence="2">Uncharacterized protein</fullName>
    </submittedName>
</protein>
<gene>
    <name evidence="2" type="ORF">F2P81_018993</name>
</gene>
<organism evidence="2 3">
    <name type="scientific">Scophthalmus maximus</name>
    <name type="common">Turbot</name>
    <name type="synonym">Psetta maxima</name>
    <dbReference type="NCBI Taxonomy" id="52904"/>
    <lineage>
        <taxon>Eukaryota</taxon>
        <taxon>Metazoa</taxon>
        <taxon>Chordata</taxon>
        <taxon>Craniata</taxon>
        <taxon>Vertebrata</taxon>
        <taxon>Euteleostomi</taxon>
        <taxon>Actinopterygii</taxon>
        <taxon>Neopterygii</taxon>
        <taxon>Teleostei</taxon>
        <taxon>Neoteleostei</taxon>
        <taxon>Acanthomorphata</taxon>
        <taxon>Carangaria</taxon>
        <taxon>Pleuronectiformes</taxon>
        <taxon>Pleuronectoidei</taxon>
        <taxon>Scophthalmidae</taxon>
        <taxon>Scophthalmus</taxon>
    </lineage>
</organism>
<dbReference type="Proteomes" id="UP000438429">
    <property type="component" value="Unassembled WGS sequence"/>
</dbReference>
<accession>A0A6A4SC63</accession>
<proteinExistence type="predicted"/>
<sequence>MRLQRPLYVSFVSKAILWDRGRCHCALYMATPFHLWASRREAVDPAACFILYCHLGHELQWDGRSTECTGPRSSNLSPVSVSAVLGSHESSSRRPQTSLFPELQVQTAASVSGEHAQHAQPCCPKDPSAGGFESPAFQFVQPQHSPHQRQEQRPVR</sequence>
<dbReference type="EMBL" id="VEVO01000016">
    <property type="protein sequence ID" value="KAF0029888.1"/>
    <property type="molecule type" value="Genomic_DNA"/>
</dbReference>